<dbReference type="InterPro" id="IPR015943">
    <property type="entry name" value="WD40/YVTN_repeat-like_dom_sf"/>
</dbReference>
<dbReference type="InterPro" id="IPR051350">
    <property type="entry name" value="WD_repeat-ST_regulator"/>
</dbReference>
<dbReference type="GO" id="GO:0005634">
    <property type="term" value="C:nucleus"/>
    <property type="evidence" value="ECO:0007669"/>
    <property type="project" value="TreeGrafter"/>
</dbReference>
<evidence type="ECO:0000313" key="6">
    <source>
        <dbReference type="Proteomes" id="UP000009046"/>
    </source>
</evidence>
<dbReference type="EMBL" id="DS235051">
    <property type="protein sequence ID" value="EEB11011.1"/>
    <property type="molecule type" value="Genomic_DNA"/>
</dbReference>
<evidence type="ECO:0000313" key="4">
    <source>
        <dbReference type="EMBL" id="EEB11011.1"/>
    </source>
</evidence>
<dbReference type="SUPFAM" id="SSF50978">
    <property type="entry name" value="WD40 repeat-like"/>
    <property type="match status" value="1"/>
</dbReference>
<gene>
    <name evidence="5" type="primary">8231495</name>
    <name evidence="4" type="ORF">Phum_PHUM083340</name>
</gene>
<feature type="repeat" description="WD" evidence="3">
    <location>
        <begin position="421"/>
        <end position="456"/>
    </location>
</feature>
<dbReference type="PROSITE" id="PS50294">
    <property type="entry name" value="WD_REPEATS_REGION"/>
    <property type="match status" value="2"/>
</dbReference>
<dbReference type="AlphaFoldDB" id="E0VC89"/>
<evidence type="ECO:0000313" key="5">
    <source>
        <dbReference type="EnsemblMetazoa" id="PHUM083340-PA"/>
    </source>
</evidence>
<proteinExistence type="predicted"/>
<organism>
    <name type="scientific">Pediculus humanus subsp. corporis</name>
    <name type="common">Body louse</name>
    <dbReference type="NCBI Taxonomy" id="121224"/>
    <lineage>
        <taxon>Eukaryota</taxon>
        <taxon>Metazoa</taxon>
        <taxon>Ecdysozoa</taxon>
        <taxon>Arthropoda</taxon>
        <taxon>Hexapoda</taxon>
        <taxon>Insecta</taxon>
        <taxon>Pterygota</taxon>
        <taxon>Neoptera</taxon>
        <taxon>Paraneoptera</taxon>
        <taxon>Psocodea</taxon>
        <taxon>Troctomorpha</taxon>
        <taxon>Phthiraptera</taxon>
        <taxon>Anoplura</taxon>
        <taxon>Pediculidae</taxon>
        <taxon>Pediculus</taxon>
    </lineage>
</organism>
<dbReference type="SMART" id="SM00320">
    <property type="entry name" value="WD40"/>
    <property type="match status" value="5"/>
</dbReference>
<keyword evidence="1 3" id="KW-0853">WD repeat</keyword>
<dbReference type="GeneID" id="8231495"/>
<dbReference type="EnsemblMetazoa" id="PHUM083340-RA">
    <property type="protein sequence ID" value="PHUM083340-PA"/>
    <property type="gene ID" value="PHUM083340"/>
</dbReference>
<accession>E0VC89</accession>
<dbReference type="HOGENOM" id="CLU_026276_2_0_1"/>
<reference evidence="4" key="2">
    <citation type="submission" date="2007-04" db="EMBL/GenBank/DDBJ databases">
        <title>The genome of the human body louse.</title>
        <authorList>
            <consortium name="The Human Body Louse Genome Consortium"/>
            <person name="Kirkness E."/>
            <person name="Walenz B."/>
            <person name="Hass B."/>
            <person name="Bruggner R."/>
            <person name="Strausberg R."/>
        </authorList>
    </citation>
    <scope>NUCLEOTIDE SEQUENCE</scope>
    <source>
        <strain evidence="4">USDA</strain>
    </source>
</reference>
<protein>
    <submittedName>
        <fullName evidence="4 5">F-box/WD-repeat protein pof1, putative</fullName>
    </submittedName>
</protein>
<dbReference type="KEGG" id="phu:Phum_PHUM083340"/>
<reference evidence="5" key="3">
    <citation type="submission" date="2021-02" db="UniProtKB">
        <authorList>
            <consortium name="EnsemblMetazoa"/>
        </authorList>
    </citation>
    <scope>IDENTIFICATION</scope>
    <source>
        <strain evidence="5">USDA</strain>
    </source>
</reference>
<evidence type="ECO:0000256" key="3">
    <source>
        <dbReference type="PROSITE-ProRule" id="PRU00221"/>
    </source>
</evidence>
<name>E0VC89_PEDHC</name>
<dbReference type="PROSITE" id="PS50082">
    <property type="entry name" value="WD_REPEATS_2"/>
    <property type="match status" value="2"/>
</dbReference>
<dbReference type="eggNOG" id="KOG0266">
    <property type="taxonomic scope" value="Eukaryota"/>
</dbReference>
<keyword evidence="6" id="KW-1185">Reference proteome</keyword>
<dbReference type="CTD" id="8231495"/>
<dbReference type="Pfam" id="PF00400">
    <property type="entry name" value="WD40"/>
    <property type="match status" value="2"/>
</dbReference>
<dbReference type="InterPro" id="IPR001680">
    <property type="entry name" value="WD40_rpt"/>
</dbReference>
<keyword evidence="2" id="KW-0677">Repeat</keyword>
<dbReference type="EMBL" id="AAZO01000994">
    <property type="status" value="NOT_ANNOTATED_CDS"/>
    <property type="molecule type" value="Genomic_DNA"/>
</dbReference>
<evidence type="ECO:0000256" key="2">
    <source>
        <dbReference type="ARBA" id="ARBA00022737"/>
    </source>
</evidence>
<evidence type="ECO:0000256" key="1">
    <source>
        <dbReference type="ARBA" id="ARBA00022574"/>
    </source>
</evidence>
<dbReference type="VEuPathDB" id="VectorBase:PHUM083340"/>
<sequence length="456" mass="50949">MTSLWQQVFALDARSNAYRFPNDSNLRALYIRRRSQLLKEAFKGKNLSFRKQYIKMRAFFLQQYYGINFALGPAYDQISIRSKNNKTVNKASTIMTKNLNSKYEEPYSLVPTKEAEASRAIVGGTSISENYAFVGVHHIFDQHIASVVMVKFANNDKSRLCCASSDGTISLCNVSSSPPEVDFILREHEKAVTCFDWSLNNDLVVSCSLDCTVRLWNSYSGKCLRVVRDESNSEVLCCIFQPANNNMIIAGNSKGVVYVLNVSAGIYPKGGSNKVGGRILSIACDSMGSNVWAGNDKGIITSFQFESETGKLHKKKKIIIADNRPVTCLSWKAWISREARDPTLLVNCAANVLCLYRVENAEGGLKLKKKFNIRHKSELLRSTFCPMMSFRQGACVVTGSEDSCVYFIDIEKEEKPIVNKLQGHACPVLGVSFNYDESLLATSDVQGLVIIWKRGK</sequence>
<dbReference type="GO" id="GO:1990841">
    <property type="term" value="F:promoter-specific chromatin binding"/>
    <property type="evidence" value="ECO:0007669"/>
    <property type="project" value="TreeGrafter"/>
</dbReference>
<dbReference type="Gene3D" id="2.130.10.10">
    <property type="entry name" value="YVTN repeat-like/Quinoprotein amine dehydrogenase"/>
    <property type="match status" value="2"/>
</dbReference>
<dbReference type="Proteomes" id="UP000009046">
    <property type="component" value="Unassembled WGS sequence"/>
</dbReference>
<dbReference type="InParanoid" id="E0VC89"/>
<dbReference type="OMA" id="MLKFANN"/>
<dbReference type="PANTHER" id="PTHR22838:SF4">
    <property type="entry name" value="WD REPEAT-CONTAINING PROTEIN 13"/>
    <property type="match status" value="1"/>
</dbReference>
<dbReference type="STRING" id="121224.E0VC89"/>
<dbReference type="OrthoDB" id="1932312at2759"/>
<dbReference type="PANTHER" id="PTHR22838">
    <property type="entry name" value="WD REPEAT PROTEIN 26-RELATED"/>
    <property type="match status" value="1"/>
</dbReference>
<reference evidence="4" key="1">
    <citation type="submission" date="2007-04" db="EMBL/GenBank/DDBJ databases">
        <title>Annotation of Pediculus humanus corporis strain USDA.</title>
        <authorList>
            <person name="Kirkness E."/>
            <person name="Hannick L."/>
            <person name="Hass B."/>
            <person name="Bruggner R."/>
            <person name="Lawson D."/>
            <person name="Bidwell S."/>
            <person name="Joardar V."/>
            <person name="Caler E."/>
            <person name="Walenz B."/>
            <person name="Inman J."/>
            <person name="Schobel S."/>
            <person name="Galinsky K."/>
            <person name="Amedeo P."/>
            <person name="Strausberg R."/>
        </authorList>
    </citation>
    <scope>NUCLEOTIDE SEQUENCE</scope>
    <source>
        <strain evidence="4">USDA</strain>
    </source>
</reference>
<dbReference type="RefSeq" id="XP_002423749.1">
    <property type="nucleotide sequence ID" value="XM_002423704.1"/>
</dbReference>
<dbReference type="InterPro" id="IPR036322">
    <property type="entry name" value="WD40_repeat_dom_sf"/>
</dbReference>
<feature type="repeat" description="WD" evidence="3">
    <location>
        <begin position="185"/>
        <end position="226"/>
    </location>
</feature>